<evidence type="ECO:0000256" key="1">
    <source>
        <dbReference type="SAM" id="Phobius"/>
    </source>
</evidence>
<sequence length="196" mass="21734">MTITEMFTSGDPIMAVKATLYSLGIPVGVVLAIGACVLVGCLLARLHKRLREIKSFQQLLALLEQIKKGVGQFVSARWIAICRFFQNAWWNYLDWKDALWQNIKRHRFVILCCVGGLIAIASPFGLLAFTFKMPWVSILVMAAVGAALGMLCSPFIGWHFRRKGFLKAAVVSLLSIPAGAWVSCMTIAYLFMMASD</sequence>
<feature type="transmembrane region" description="Helical" evidence="1">
    <location>
        <begin position="168"/>
        <end position="192"/>
    </location>
</feature>
<dbReference type="AlphaFoldDB" id="A0A2M7RJG3"/>
<evidence type="ECO:0000313" key="2">
    <source>
        <dbReference type="EMBL" id="PIY96601.1"/>
    </source>
</evidence>
<reference evidence="2 3" key="1">
    <citation type="submission" date="2017-09" db="EMBL/GenBank/DDBJ databases">
        <title>Depth-based differentiation of microbial function through sediment-hosted aquifers and enrichment of novel symbionts in the deep terrestrial subsurface.</title>
        <authorList>
            <person name="Probst A.J."/>
            <person name="Ladd B."/>
            <person name="Jarett J.K."/>
            <person name="Geller-Mcgrath D.E."/>
            <person name="Sieber C.M."/>
            <person name="Emerson J.B."/>
            <person name="Anantharaman K."/>
            <person name="Thomas B.C."/>
            <person name="Malmstrom R."/>
            <person name="Stieglmeier M."/>
            <person name="Klingl A."/>
            <person name="Woyke T."/>
            <person name="Ryan C.M."/>
            <person name="Banfield J.F."/>
        </authorList>
    </citation>
    <scope>NUCLEOTIDE SEQUENCE [LARGE SCALE GENOMIC DNA]</scope>
    <source>
        <strain evidence="2">CG_4_10_14_0_8_um_filter_42_10</strain>
    </source>
</reference>
<keyword evidence="1" id="KW-0812">Transmembrane</keyword>
<feature type="transmembrane region" description="Helical" evidence="1">
    <location>
        <begin position="108"/>
        <end position="129"/>
    </location>
</feature>
<keyword evidence="1" id="KW-0472">Membrane</keyword>
<feature type="transmembrane region" description="Helical" evidence="1">
    <location>
        <begin position="20"/>
        <end position="44"/>
    </location>
</feature>
<comment type="caution">
    <text evidence="2">The sequence shown here is derived from an EMBL/GenBank/DDBJ whole genome shotgun (WGS) entry which is preliminary data.</text>
</comment>
<organism evidence="2 3">
    <name type="scientific">Candidatus Kerfeldbacteria bacterium CG_4_10_14_0_8_um_filter_42_10</name>
    <dbReference type="NCBI Taxonomy" id="2014248"/>
    <lineage>
        <taxon>Bacteria</taxon>
        <taxon>Candidatus Kerfeldiibacteriota</taxon>
    </lineage>
</organism>
<proteinExistence type="predicted"/>
<evidence type="ECO:0000313" key="3">
    <source>
        <dbReference type="Proteomes" id="UP000230779"/>
    </source>
</evidence>
<gene>
    <name evidence="2" type="ORF">COY66_03850</name>
</gene>
<accession>A0A2M7RJG3</accession>
<dbReference type="EMBL" id="PFMD01000042">
    <property type="protein sequence ID" value="PIY96601.1"/>
    <property type="molecule type" value="Genomic_DNA"/>
</dbReference>
<name>A0A2M7RJG3_9BACT</name>
<protein>
    <submittedName>
        <fullName evidence="2">Uncharacterized protein</fullName>
    </submittedName>
</protein>
<feature type="transmembrane region" description="Helical" evidence="1">
    <location>
        <begin position="135"/>
        <end position="156"/>
    </location>
</feature>
<dbReference type="Proteomes" id="UP000230779">
    <property type="component" value="Unassembled WGS sequence"/>
</dbReference>
<keyword evidence="1" id="KW-1133">Transmembrane helix</keyword>